<dbReference type="SMART" id="SM00347">
    <property type="entry name" value="HTH_MARR"/>
    <property type="match status" value="1"/>
</dbReference>
<evidence type="ECO:0000313" key="2">
    <source>
        <dbReference type="EMBL" id="ROO29778.1"/>
    </source>
</evidence>
<dbReference type="SUPFAM" id="SSF46785">
    <property type="entry name" value="Winged helix' DNA-binding domain"/>
    <property type="match status" value="1"/>
</dbReference>
<dbReference type="PANTHER" id="PTHR33164:SF95">
    <property type="entry name" value="TRANSCRIPTIONAL REGULATOR"/>
    <property type="match status" value="1"/>
</dbReference>
<comment type="caution">
    <text evidence="2">The sequence shown here is derived from an EMBL/GenBank/DDBJ whole genome shotgun (WGS) entry which is preliminary data.</text>
</comment>
<accession>A0A423PVY9</accession>
<gene>
    <name evidence="2" type="ORF">SAJA_05780</name>
</gene>
<reference evidence="2 3" key="1">
    <citation type="submission" date="2013-10" db="EMBL/GenBank/DDBJ databases">
        <title>Salinisphaera japonica YTM-1 Genome Sequencing.</title>
        <authorList>
            <person name="Lai Q."/>
            <person name="Li C."/>
            <person name="Shao Z."/>
        </authorList>
    </citation>
    <scope>NUCLEOTIDE SEQUENCE [LARGE SCALE GENOMIC DNA]</scope>
    <source>
        <strain evidence="2 3">YTM-1</strain>
    </source>
</reference>
<dbReference type="AlphaFoldDB" id="A0A423PVY9"/>
<dbReference type="EMBL" id="AYKG01000013">
    <property type="protein sequence ID" value="ROO29778.1"/>
    <property type="molecule type" value="Genomic_DNA"/>
</dbReference>
<dbReference type="Pfam" id="PF01047">
    <property type="entry name" value="MarR"/>
    <property type="match status" value="1"/>
</dbReference>
<dbReference type="GO" id="GO:0006950">
    <property type="term" value="P:response to stress"/>
    <property type="evidence" value="ECO:0007669"/>
    <property type="project" value="TreeGrafter"/>
</dbReference>
<dbReference type="Gene3D" id="1.10.10.10">
    <property type="entry name" value="Winged helix-like DNA-binding domain superfamily/Winged helix DNA-binding domain"/>
    <property type="match status" value="1"/>
</dbReference>
<dbReference type="InterPro" id="IPR036388">
    <property type="entry name" value="WH-like_DNA-bd_sf"/>
</dbReference>
<keyword evidence="3" id="KW-1185">Reference proteome</keyword>
<proteinExistence type="predicted"/>
<feature type="domain" description="HTH marR-type" evidence="1">
    <location>
        <begin position="12"/>
        <end position="144"/>
    </location>
</feature>
<dbReference type="Proteomes" id="UP000285310">
    <property type="component" value="Unassembled WGS sequence"/>
</dbReference>
<dbReference type="PANTHER" id="PTHR33164">
    <property type="entry name" value="TRANSCRIPTIONAL REGULATOR, MARR FAMILY"/>
    <property type="match status" value="1"/>
</dbReference>
<dbReference type="GO" id="GO:0003700">
    <property type="term" value="F:DNA-binding transcription factor activity"/>
    <property type="evidence" value="ECO:0007669"/>
    <property type="project" value="InterPro"/>
</dbReference>
<organism evidence="2 3">
    <name type="scientific">Salinisphaera japonica YTM-1</name>
    <dbReference type="NCBI Taxonomy" id="1209778"/>
    <lineage>
        <taxon>Bacteria</taxon>
        <taxon>Pseudomonadati</taxon>
        <taxon>Pseudomonadota</taxon>
        <taxon>Gammaproteobacteria</taxon>
        <taxon>Salinisphaerales</taxon>
        <taxon>Salinisphaeraceae</taxon>
        <taxon>Salinisphaera</taxon>
    </lineage>
</organism>
<dbReference type="PROSITE" id="PS50995">
    <property type="entry name" value="HTH_MARR_2"/>
    <property type="match status" value="1"/>
</dbReference>
<protein>
    <submittedName>
        <fullName evidence="2">MarR family transcriptional regulator</fullName>
    </submittedName>
</protein>
<sequence>MAVSVRLPDSIRARLPYLLSRAYQRQLVLFAEHTRELDVSGREYAVMLLLEAHERLWQSQIAEALGLDRTTVTYLVDAMEKRGLAARQRDPADRRAHVIALTAAGTALLAELAPAVRAARDELLAPLSEPEQEQLRDLLIRLNQEPV</sequence>
<dbReference type="InParanoid" id="A0A423PVY9"/>
<dbReference type="InterPro" id="IPR036390">
    <property type="entry name" value="WH_DNA-bd_sf"/>
</dbReference>
<evidence type="ECO:0000259" key="1">
    <source>
        <dbReference type="PROSITE" id="PS50995"/>
    </source>
</evidence>
<dbReference type="FunCoup" id="A0A423PVY9">
    <property type="interactions" value="156"/>
</dbReference>
<dbReference type="PRINTS" id="PR00598">
    <property type="entry name" value="HTHMARR"/>
</dbReference>
<evidence type="ECO:0000313" key="3">
    <source>
        <dbReference type="Proteomes" id="UP000285310"/>
    </source>
</evidence>
<dbReference type="InterPro" id="IPR039422">
    <property type="entry name" value="MarR/SlyA-like"/>
</dbReference>
<name>A0A423PVY9_9GAMM</name>
<dbReference type="InterPro" id="IPR000835">
    <property type="entry name" value="HTH_MarR-typ"/>
</dbReference>